<dbReference type="Proteomes" id="UP000250369">
    <property type="component" value="Unassembled WGS sequence"/>
</dbReference>
<protein>
    <submittedName>
        <fullName evidence="1">Uncharacterized protein</fullName>
    </submittedName>
</protein>
<organism evidence="1 2">
    <name type="scientific">Paenibacillus contaminans</name>
    <dbReference type="NCBI Taxonomy" id="450362"/>
    <lineage>
        <taxon>Bacteria</taxon>
        <taxon>Bacillati</taxon>
        <taxon>Bacillota</taxon>
        <taxon>Bacilli</taxon>
        <taxon>Bacillales</taxon>
        <taxon>Paenibacillaceae</taxon>
        <taxon>Paenibacillus</taxon>
    </lineage>
</organism>
<proteinExistence type="predicted"/>
<dbReference type="InterPro" id="IPR027417">
    <property type="entry name" value="P-loop_NTPase"/>
</dbReference>
<dbReference type="EMBL" id="QMFB01000020">
    <property type="protein sequence ID" value="RAV16718.1"/>
    <property type="molecule type" value="Genomic_DNA"/>
</dbReference>
<evidence type="ECO:0000313" key="1">
    <source>
        <dbReference type="EMBL" id="RAV16718.1"/>
    </source>
</evidence>
<sequence length="415" mass="45961">MHVGVLSGEDKLEAALLARTRTGTEWSFYGREELFLADCLEGRHVRMIIQAERLGREKAAELMHALHRGGKASRVLLIPDRGRDAEDNAALRKLCQQLGADIVQPGLSPDAAADEAVRWLFGGTSRAGGGRLVVFVGTTPNIGTTLVSFGTAVRLALDSEASVGYLCLNLKSSKLHRYRGKDSAAATLDSIRAELKAQRLHGDRLLGLCEPTRGVPRLHVLYGNMLREQAEFFRPEEIECLLQAARSAFDLCIVEVNAYWDNAATVCAMIQADARVAVTTGELSHFQEDMQRWLNTVGPIFGLTSDSVELVVNQLDKRSLLNGIRAKEVRKETGMRLAAEIPRFSDIAGYLNEGKILELFTGHHGFRQPVTRIADRWIRQWSLPRSAGPAERSRIKRWLAGWRSEGRKVTGIEGK</sequence>
<keyword evidence="2" id="KW-1185">Reference proteome</keyword>
<evidence type="ECO:0000313" key="2">
    <source>
        <dbReference type="Proteomes" id="UP000250369"/>
    </source>
</evidence>
<gene>
    <name evidence="1" type="ORF">DQG23_28190</name>
</gene>
<reference evidence="1 2" key="1">
    <citation type="journal article" date="2009" name="Int. J. Syst. Evol. Microbiol.">
        <title>Paenibacillus contaminans sp. nov., isolated from a contaminated laboratory plate.</title>
        <authorList>
            <person name="Chou J.H."/>
            <person name="Lee J.H."/>
            <person name="Lin M.C."/>
            <person name="Chang P.S."/>
            <person name="Arun A.B."/>
            <person name="Young C.C."/>
            <person name="Chen W.M."/>
        </authorList>
    </citation>
    <scope>NUCLEOTIDE SEQUENCE [LARGE SCALE GENOMIC DNA]</scope>
    <source>
        <strain evidence="1 2">CKOBP-6</strain>
    </source>
</reference>
<name>A0A329MAP7_9BACL</name>
<dbReference type="OrthoDB" id="2676652at2"/>
<dbReference type="SUPFAM" id="SSF52540">
    <property type="entry name" value="P-loop containing nucleoside triphosphate hydrolases"/>
    <property type="match status" value="1"/>
</dbReference>
<accession>A0A329MAP7</accession>
<dbReference type="AlphaFoldDB" id="A0A329MAP7"/>
<dbReference type="RefSeq" id="WP_113034378.1">
    <property type="nucleotide sequence ID" value="NZ_QMFB01000020.1"/>
</dbReference>
<dbReference type="Gene3D" id="3.40.50.300">
    <property type="entry name" value="P-loop containing nucleotide triphosphate hydrolases"/>
    <property type="match status" value="1"/>
</dbReference>
<comment type="caution">
    <text evidence="1">The sequence shown here is derived from an EMBL/GenBank/DDBJ whole genome shotgun (WGS) entry which is preliminary data.</text>
</comment>